<gene>
    <name evidence="2" type="ORF">LJ752_05925</name>
</gene>
<dbReference type="RefSeq" id="WP_227890412.1">
    <property type="nucleotide sequence ID" value="NZ_JAJFZQ010000004.1"/>
</dbReference>
<dbReference type="InterPro" id="IPR000073">
    <property type="entry name" value="AB_hydrolase_1"/>
</dbReference>
<comment type="caution">
    <text evidence="2">The sequence shown here is derived from an EMBL/GenBank/DDBJ whole genome shotgun (WGS) entry which is preliminary data.</text>
</comment>
<name>A0ABS8GG68_9MICC</name>
<sequence>MPKAGALSVTARPNAGALAAGAVLACLPGLAGSLIRAKVTDAGPAMRLEPIRGQERAGNEEYLDFDRNGLAAHPGRLSMRAASGGGLVVLGPPAVGVLARRAVERGDVAQLLRDGTGRLSGHLGETPEDFGFAAEDVTIRGLPAWAVPSSSASSGVWVIHVHGLGSSRSQCLRGVEAFAALGYTSLLPTYRTSLDLSPTPGRSHLGLTEWKDIEAARRYALDHGARRILFVGWSLGASIVLRTIERCPAPSTAGALLVSPALDWPAIISAQLRRAGCPGFLARWLPHTVNLIRPRGEPILRWREMPATYMGKHPSIPTMIFHGTEDRSVPVQLSRAFVSRQSQPVGFVEFDGAHHTLEWNSAPQLWNGSVQAWCRRLGLEAYVDPTYPVSEAK</sequence>
<keyword evidence="3" id="KW-1185">Reference proteome</keyword>
<dbReference type="InterPro" id="IPR029058">
    <property type="entry name" value="AB_hydrolase_fold"/>
</dbReference>
<reference evidence="2" key="1">
    <citation type="submission" date="2021-10" db="EMBL/GenBank/DDBJ databases">
        <title>Novel species in genus Arthrobacter.</title>
        <authorList>
            <person name="Liu Y."/>
        </authorList>
    </citation>
    <scope>NUCLEOTIDE SEQUENCE</scope>
    <source>
        <strain evidence="2">Zg-Y786</strain>
    </source>
</reference>
<evidence type="ECO:0000313" key="3">
    <source>
        <dbReference type="Proteomes" id="UP001139168"/>
    </source>
</evidence>
<dbReference type="PROSITE" id="PS51257">
    <property type="entry name" value="PROKAR_LIPOPROTEIN"/>
    <property type="match status" value="1"/>
</dbReference>
<dbReference type="SUPFAM" id="SSF53474">
    <property type="entry name" value="alpha/beta-Hydrolases"/>
    <property type="match status" value="1"/>
</dbReference>
<accession>A0ABS8GG68</accession>
<dbReference type="Pfam" id="PF12697">
    <property type="entry name" value="Abhydrolase_6"/>
    <property type="match status" value="1"/>
</dbReference>
<keyword evidence="2" id="KW-0378">Hydrolase</keyword>
<dbReference type="Proteomes" id="UP001139168">
    <property type="component" value="Unassembled WGS sequence"/>
</dbReference>
<feature type="domain" description="AB hydrolase-1" evidence="1">
    <location>
        <begin position="158"/>
        <end position="357"/>
    </location>
</feature>
<evidence type="ECO:0000259" key="1">
    <source>
        <dbReference type="Pfam" id="PF12697"/>
    </source>
</evidence>
<dbReference type="GO" id="GO:0016787">
    <property type="term" value="F:hydrolase activity"/>
    <property type="evidence" value="ECO:0007669"/>
    <property type="project" value="UniProtKB-KW"/>
</dbReference>
<proteinExistence type="predicted"/>
<organism evidence="2 3">
    <name type="scientific">Arthrobacter gengyunqii</name>
    <dbReference type="NCBI Taxonomy" id="2886940"/>
    <lineage>
        <taxon>Bacteria</taxon>
        <taxon>Bacillati</taxon>
        <taxon>Actinomycetota</taxon>
        <taxon>Actinomycetes</taxon>
        <taxon>Micrococcales</taxon>
        <taxon>Micrococcaceae</taxon>
        <taxon>Arthrobacter</taxon>
    </lineage>
</organism>
<evidence type="ECO:0000313" key="2">
    <source>
        <dbReference type="EMBL" id="MCC3265579.1"/>
    </source>
</evidence>
<dbReference type="Gene3D" id="3.40.50.1820">
    <property type="entry name" value="alpha/beta hydrolase"/>
    <property type="match status" value="1"/>
</dbReference>
<protein>
    <submittedName>
        <fullName evidence="2">Alpha/beta fold hydrolase</fullName>
    </submittedName>
</protein>
<dbReference type="EMBL" id="JAJFZQ010000004">
    <property type="protein sequence ID" value="MCC3265579.1"/>
    <property type="molecule type" value="Genomic_DNA"/>
</dbReference>